<protein>
    <submittedName>
        <fullName evidence="4">Transmembrane protein</fullName>
    </submittedName>
</protein>
<keyword evidence="1" id="KW-0812">Transmembrane</keyword>
<proteinExistence type="predicted"/>
<accession>A0A183JDU4</accession>
<evidence type="ECO:0000313" key="2">
    <source>
        <dbReference type="EMBL" id="VDO64211.1"/>
    </source>
</evidence>
<sequence length="143" mass="15728">MSASDYRRNVFIGLPLFRFPSGFKNCLDVRIGDSDHQYWLTVVLSSIFSSVVGMLSLICQSLHLRLHPYPPCSSIMLPRYVKVSTGPGVSPSSVIGLVCVLHVAFVDVNFPLCMLLSTDVEAAATTLSVSNCNCWCAWNGRVR</sequence>
<organism evidence="4">
    <name type="scientific">Schistosoma curassoni</name>
    <dbReference type="NCBI Taxonomy" id="6186"/>
    <lineage>
        <taxon>Eukaryota</taxon>
        <taxon>Metazoa</taxon>
        <taxon>Spiralia</taxon>
        <taxon>Lophotrochozoa</taxon>
        <taxon>Platyhelminthes</taxon>
        <taxon>Trematoda</taxon>
        <taxon>Digenea</taxon>
        <taxon>Strigeidida</taxon>
        <taxon>Schistosomatoidea</taxon>
        <taxon>Schistosomatidae</taxon>
        <taxon>Schistosoma</taxon>
    </lineage>
</organism>
<keyword evidence="1" id="KW-0472">Membrane</keyword>
<dbReference type="Proteomes" id="UP000279833">
    <property type="component" value="Unassembled WGS sequence"/>
</dbReference>
<evidence type="ECO:0000313" key="3">
    <source>
        <dbReference type="Proteomes" id="UP000279833"/>
    </source>
</evidence>
<reference evidence="2 3" key="2">
    <citation type="submission" date="2018-11" db="EMBL/GenBank/DDBJ databases">
        <authorList>
            <consortium name="Pathogen Informatics"/>
        </authorList>
    </citation>
    <scope>NUCLEOTIDE SEQUENCE [LARGE SCALE GENOMIC DNA]</scope>
    <source>
        <strain evidence="2">Dakar</strain>
        <strain evidence="3">Dakar, Senegal</strain>
    </source>
</reference>
<evidence type="ECO:0000256" key="1">
    <source>
        <dbReference type="SAM" id="Phobius"/>
    </source>
</evidence>
<dbReference type="WBParaSite" id="SCUD_0000085601-mRNA-1">
    <property type="protein sequence ID" value="SCUD_0000085601-mRNA-1"/>
    <property type="gene ID" value="SCUD_0000085601"/>
</dbReference>
<dbReference type="AlphaFoldDB" id="A0A183JDU4"/>
<name>A0A183JDU4_9TREM</name>
<reference evidence="4" key="1">
    <citation type="submission" date="2016-06" db="UniProtKB">
        <authorList>
            <consortium name="WormBaseParasite"/>
        </authorList>
    </citation>
    <scope>IDENTIFICATION</scope>
</reference>
<dbReference type="EMBL" id="UZAK01000633">
    <property type="protein sequence ID" value="VDO64211.1"/>
    <property type="molecule type" value="Genomic_DNA"/>
</dbReference>
<feature type="transmembrane region" description="Helical" evidence="1">
    <location>
        <begin position="38"/>
        <end position="59"/>
    </location>
</feature>
<keyword evidence="3" id="KW-1185">Reference proteome</keyword>
<gene>
    <name evidence="2" type="ORF">SCUD_LOCUS857</name>
</gene>
<evidence type="ECO:0000313" key="4">
    <source>
        <dbReference type="WBParaSite" id="SCUD_0000085601-mRNA-1"/>
    </source>
</evidence>
<keyword evidence="1" id="KW-1133">Transmembrane helix</keyword>